<keyword evidence="2" id="KW-1185">Reference proteome</keyword>
<sequence length="46" mass="4860">MGPSLAGAQQLQAAEEARGSGVRFSMVSMSVSIPWRRINGAGVERL</sequence>
<dbReference type="Proteomes" id="UP000035722">
    <property type="component" value="Unassembled WGS sequence"/>
</dbReference>
<protein>
    <submittedName>
        <fullName evidence="1">Uncharacterized protein</fullName>
    </submittedName>
</protein>
<name>A0A024GYU8_9MICC</name>
<dbReference type="EMBL" id="CAQI01000030">
    <property type="protein sequence ID" value="CCQ44928.1"/>
    <property type="molecule type" value="Genomic_DNA"/>
</dbReference>
<comment type="caution">
    <text evidence="1">The sequence shown here is derived from an EMBL/GenBank/DDBJ whole genome shotgun (WGS) entry which is preliminary data.</text>
</comment>
<evidence type="ECO:0000313" key="1">
    <source>
        <dbReference type="EMBL" id="CCQ44928.1"/>
    </source>
</evidence>
<proteinExistence type="predicted"/>
<evidence type="ECO:0000313" key="2">
    <source>
        <dbReference type="Proteomes" id="UP000035722"/>
    </source>
</evidence>
<organism evidence="1 2">
    <name type="scientific">Pseudarthrobacter siccitolerans</name>
    <dbReference type="NCBI Taxonomy" id="861266"/>
    <lineage>
        <taxon>Bacteria</taxon>
        <taxon>Bacillati</taxon>
        <taxon>Actinomycetota</taxon>
        <taxon>Actinomycetes</taxon>
        <taxon>Micrococcales</taxon>
        <taxon>Micrococcaceae</taxon>
        <taxon>Pseudarthrobacter</taxon>
    </lineage>
</organism>
<gene>
    <name evidence="1" type="ORF">ARTSIC4J27_859</name>
</gene>
<reference evidence="2" key="1">
    <citation type="journal article" date="2014" name="Genome Announc.">
        <title>Genome Sequence of Arthrobacter siccitolerans 4J27, a Xeroprotectant-Producing Desiccation-Tolerant Microorganism.</title>
        <authorList>
            <person name="Manzanera M."/>
            <person name="Santa-Cruz-Calvo L."/>
            <person name="Vilchez J.I."/>
            <person name="Garcia-Fontana C."/>
            <person name="Silva-Castro G.A."/>
            <person name="Calvo C."/>
            <person name="Gonzalez-Lopez J."/>
        </authorList>
    </citation>
    <scope>NUCLEOTIDE SEQUENCE [LARGE SCALE GENOMIC DNA]</scope>
    <source>
        <strain evidence="2">4J27</strain>
    </source>
</reference>
<dbReference type="AlphaFoldDB" id="A0A024GYU8"/>
<accession>A0A024GYU8</accession>